<comment type="similarity">
    <text evidence="1">Belongs to the palmitoyl-protein thioesterase family.</text>
</comment>
<reference evidence="10 11" key="1">
    <citation type="journal article" date="2021" name="Genome Biol.">
        <title>AFLAP: assembly-free linkage analysis pipeline using k-mers from genome sequencing data.</title>
        <authorList>
            <person name="Fletcher K."/>
            <person name="Zhang L."/>
            <person name="Gil J."/>
            <person name="Han R."/>
            <person name="Cavanaugh K."/>
            <person name="Michelmore R."/>
        </authorList>
    </citation>
    <scope>NUCLEOTIDE SEQUENCE [LARGE SCALE GENOMIC DNA]</scope>
    <source>
        <strain evidence="10 11">SF5</strain>
    </source>
</reference>
<keyword evidence="9" id="KW-1133">Transmembrane helix</keyword>
<dbReference type="PANTHER" id="PTHR11247:SF8">
    <property type="entry name" value="PALMITOYL-PROTEIN THIOESTERASE 1"/>
    <property type="match status" value="1"/>
</dbReference>
<keyword evidence="7" id="KW-0325">Glycoprotein</keyword>
<dbReference type="GO" id="GO:0008474">
    <property type="term" value="F:palmitoyl-(protein) hydrolase activity"/>
    <property type="evidence" value="ECO:0007669"/>
    <property type="project" value="UniProtKB-EC"/>
</dbReference>
<dbReference type="SUPFAM" id="SSF53474">
    <property type="entry name" value="alpha/beta-Hydrolases"/>
    <property type="match status" value="1"/>
</dbReference>
<keyword evidence="4" id="KW-0732">Signal</keyword>
<dbReference type="GeneID" id="94348482"/>
<dbReference type="FunFam" id="3.40.50.1820:FF:000107">
    <property type="entry name" value="Palmitoyl-protein thioesterase 1"/>
    <property type="match status" value="1"/>
</dbReference>
<dbReference type="PANTHER" id="PTHR11247">
    <property type="entry name" value="PALMITOYL-PROTEIN THIOESTERASE/DOLICHYLDIPHOSPHATASE 1"/>
    <property type="match status" value="1"/>
</dbReference>
<evidence type="ECO:0000256" key="2">
    <source>
        <dbReference type="ARBA" id="ARBA00012423"/>
    </source>
</evidence>
<dbReference type="InterPro" id="IPR002472">
    <property type="entry name" value="Palm_thioest"/>
</dbReference>
<dbReference type="GO" id="GO:0005764">
    <property type="term" value="C:lysosome"/>
    <property type="evidence" value="ECO:0007669"/>
    <property type="project" value="TreeGrafter"/>
</dbReference>
<evidence type="ECO:0000313" key="11">
    <source>
        <dbReference type="Proteomes" id="UP000294530"/>
    </source>
</evidence>
<organism evidence="10 11">
    <name type="scientific">Bremia lactucae</name>
    <name type="common">Lettuce downy mildew</name>
    <dbReference type="NCBI Taxonomy" id="4779"/>
    <lineage>
        <taxon>Eukaryota</taxon>
        <taxon>Sar</taxon>
        <taxon>Stramenopiles</taxon>
        <taxon>Oomycota</taxon>
        <taxon>Peronosporomycetes</taxon>
        <taxon>Peronosporales</taxon>
        <taxon>Peronosporaceae</taxon>
        <taxon>Bremia</taxon>
    </lineage>
</organism>
<sequence length="341" mass="38888">MINLTDRERKMLLYVAFATAGLILVQFAFITKASEKYFQDVETLQLKAVEKKTLVFQQMTDLPVVLMHGMGDAAENGGMLRIQKAIADYLGVYVASVQLGESVTEDVYNSFFVSMNNQTDRFANIVRKDPHLANGFNAIGFSQGNLLIRAYIERFNDPPVRKFISFHGPLAGVGGLPRCSPLNFICKGIDELIGEAAYAKRVQERLAQANYFRDPLRISAYLKHAEFLPDLNNEKASLNQTYKENFIQLQSLVLVRASKDTQVWPKESEWFGMYRDGDPYKHVLEFNETRWYQEDLFGLQTLDKGGKVHFLSTDGDHLQFSVEFLLGVVAKYFRLQVKSYN</sequence>
<evidence type="ECO:0000256" key="6">
    <source>
        <dbReference type="ARBA" id="ARBA00023157"/>
    </source>
</evidence>
<keyword evidence="6" id="KW-1015">Disulfide bond</keyword>
<evidence type="ECO:0000256" key="5">
    <source>
        <dbReference type="ARBA" id="ARBA00022801"/>
    </source>
</evidence>
<keyword evidence="11" id="KW-1185">Reference proteome</keyword>
<dbReference type="Gene3D" id="3.40.50.1820">
    <property type="entry name" value="alpha/beta hydrolase"/>
    <property type="match status" value="1"/>
</dbReference>
<dbReference type="KEGG" id="blac:94348482"/>
<dbReference type="EC" id="3.1.2.22" evidence="2"/>
<dbReference type="EMBL" id="SHOA02000001">
    <property type="protein sequence ID" value="TDH73100.1"/>
    <property type="molecule type" value="Genomic_DNA"/>
</dbReference>
<dbReference type="InterPro" id="IPR029058">
    <property type="entry name" value="AB_hydrolase_fold"/>
</dbReference>
<evidence type="ECO:0000256" key="1">
    <source>
        <dbReference type="ARBA" id="ARBA00010758"/>
    </source>
</evidence>
<evidence type="ECO:0000256" key="4">
    <source>
        <dbReference type="ARBA" id="ARBA00022729"/>
    </source>
</evidence>
<protein>
    <recommendedName>
        <fullName evidence="3">Palmitoyl-protein thioesterase 1</fullName>
        <ecNumber evidence="2">3.1.2.22</ecNumber>
    </recommendedName>
    <alternativeName>
        <fullName evidence="8">Palmitoyl-protein hydrolase 1</fullName>
    </alternativeName>
</protein>
<evidence type="ECO:0000256" key="8">
    <source>
        <dbReference type="ARBA" id="ARBA00031934"/>
    </source>
</evidence>
<keyword evidence="9" id="KW-0812">Transmembrane</keyword>
<evidence type="ECO:0000256" key="9">
    <source>
        <dbReference type="SAM" id="Phobius"/>
    </source>
</evidence>
<gene>
    <name evidence="10" type="ORF">CCR75_004725</name>
</gene>
<proteinExistence type="inferred from homology"/>
<dbReference type="Proteomes" id="UP000294530">
    <property type="component" value="Unassembled WGS sequence"/>
</dbReference>
<dbReference type="Pfam" id="PF02089">
    <property type="entry name" value="Palm_thioest"/>
    <property type="match status" value="1"/>
</dbReference>
<keyword evidence="9" id="KW-0472">Membrane</keyword>
<accession>A0A976IJS7</accession>
<comment type="caution">
    <text evidence="10">The sequence shown here is derived from an EMBL/GenBank/DDBJ whole genome shotgun (WGS) entry which is preliminary data.</text>
</comment>
<keyword evidence="5" id="KW-0378">Hydrolase</keyword>
<dbReference type="AlphaFoldDB" id="A0A976IJS7"/>
<dbReference type="OrthoDB" id="10263094at2759"/>
<evidence type="ECO:0000256" key="7">
    <source>
        <dbReference type="ARBA" id="ARBA00023180"/>
    </source>
</evidence>
<name>A0A976IJS7_BRELC</name>
<dbReference type="PRINTS" id="PR00414">
    <property type="entry name" value="PPTHIESTRASE"/>
</dbReference>
<evidence type="ECO:0000313" key="10">
    <source>
        <dbReference type="EMBL" id="TDH73100.1"/>
    </source>
</evidence>
<feature type="transmembrane region" description="Helical" evidence="9">
    <location>
        <begin position="12"/>
        <end position="30"/>
    </location>
</feature>
<evidence type="ECO:0000256" key="3">
    <source>
        <dbReference type="ARBA" id="ARBA00014212"/>
    </source>
</evidence>
<dbReference type="RefSeq" id="XP_067822599.1">
    <property type="nucleotide sequence ID" value="XM_067962811.1"/>
</dbReference>